<evidence type="ECO:0000313" key="1">
    <source>
        <dbReference type="EMBL" id="KAJ8011053.1"/>
    </source>
</evidence>
<reference evidence="1" key="1">
    <citation type="submission" date="2021-05" db="EMBL/GenBank/DDBJ databases">
        <authorList>
            <person name="Pan Q."/>
            <person name="Jouanno E."/>
            <person name="Zahm M."/>
            <person name="Klopp C."/>
            <person name="Cabau C."/>
            <person name="Louis A."/>
            <person name="Berthelot C."/>
            <person name="Parey E."/>
            <person name="Roest Crollius H."/>
            <person name="Montfort J."/>
            <person name="Robinson-Rechavi M."/>
            <person name="Bouchez O."/>
            <person name="Lampietro C."/>
            <person name="Lopez Roques C."/>
            <person name="Donnadieu C."/>
            <person name="Postlethwait J."/>
            <person name="Bobe J."/>
            <person name="Dillon D."/>
            <person name="Chandos A."/>
            <person name="von Hippel F."/>
            <person name="Guiguen Y."/>
        </authorList>
    </citation>
    <scope>NUCLEOTIDE SEQUENCE</scope>
    <source>
        <strain evidence="1">YG-Jan2019</strain>
    </source>
</reference>
<comment type="caution">
    <text evidence="1">The sequence shown here is derived from an EMBL/GenBank/DDBJ whole genome shotgun (WGS) entry which is preliminary data.</text>
</comment>
<accession>A0ACC2H4Z9</accession>
<proteinExistence type="predicted"/>
<protein>
    <submittedName>
        <fullName evidence="1">Uncharacterized protein</fullName>
    </submittedName>
</protein>
<sequence length="699" mass="79023">MAAPAKSKQRLMTGFCVITPKRGSANISHNLPETPSTSPETETKKSHENCFTGMKPGKCKEDPDIMREAHDESHNFRYCYGTQRHTVSCGFYGTVEDSLKTSDNFKNAVEKNKDKEMVILRGKSPMAAVCSHFPCHLIDNDELLKISFIKGEQQGSEPLRHSKKKSNKKEVQPSQLITFYVQTTGGNNIQTKVIKNQELRKKLNYLCVYAYKNEKVKQALRRDGRFHKLIFSTRCVLLESMPEEVRTELSQLAEGLDGKMVQVIRVGSAAQPVPDSLEDTPIEETCDPPVEQPEAEPSTQDTATPETGNTHSQGKEAKKDGRVLSVKKKMQVILNSEEILKILRSQYADLVNTLKKRENLKRPSDVQQFFREEFGKKTQCFQEVKIMESLMELSASVCQVRIQGNPKGTGFLLFDKFVLTNAHVIETIYVPITNKLQQTVTVTFDFKDLTGCNEMPIKPEVVVYKKKRSDFALLELAPTGTNVKLPASLLPCFSFPTVEGGICLLGHPDGGVKKHDISSIIAYEGRSKAINKHREENPDFLQVINQHSFDVKYEPNVLTYDTCFFYGSSGSPAFNEHCQVVAMHTGGYPYKDKTGKPQSVIEYGIPLYSILEDVIIQAVQRKRIDVLEGFLVHKCQNEKLDVVLDRVKERSQNASLVEAFQEKLPPNRLIPEEQRTFYQFLFENVPEVELMDMDSVDSK</sequence>
<gene>
    <name evidence="1" type="ORF">DPEC_G00054190</name>
</gene>
<dbReference type="EMBL" id="CM055732">
    <property type="protein sequence ID" value="KAJ8011053.1"/>
    <property type="molecule type" value="Genomic_DNA"/>
</dbReference>
<organism evidence="1 2">
    <name type="scientific">Dallia pectoralis</name>
    <name type="common">Alaska blackfish</name>
    <dbReference type="NCBI Taxonomy" id="75939"/>
    <lineage>
        <taxon>Eukaryota</taxon>
        <taxon>Metazoa</taxon>
        <taxon>Chordata</taxon>
        <taxon>Craniata</taxon>
        <taxon>Vertebrata</taxon>
        <taxon>Euteleostomi</taxon>
        <taxon>Actinopterygii</taxon>
        <taxon>Neopterygii</taxon>
        <taxon>Teleostei</taxon>
        <taxon>Protacanthopterygii</taxon>
        <taxon>Esociformes</taxon>
        <taxon>Umbridae</taxon>
        <taxon>Dallia</taxon>
    </lineage>
</organism>
<name>A0ACC2H4Z9_DALPE</name>
<dbReference type="Proteomes" id="UP001157502">
    <property type="component" value="Chromosome 5"/>
</dbReference>
<evidence type="ECO:0000313" key="2">
    <source>
        <dbReference type="Proteomes" id="UP001157502"/>
    </source>
</evidence>
<keyword evidence="2" id="KW-1185">Reference proteome</keyword>